<dbReference type="Proteomes" id="UP000694941">
    <property type="component" value="Unplaced"/>
</dbReference>
<evidence type="ECO:0000313" key="3">
    <source>
        <dbReference type="RefSeq" id="XP_013787821.1"/>
    </source>
</evidence>
<proteinExistence type="predicted"/>
<gene>
    <name evidence="3" type="primary">LOC106471745</name>
</gene>
<dbReference type="RefSeq" id="XP_013787821.1">
    <property type="nucleotide sequence ID" value="XM_013932367.2"/>
</dbReference>
<dbReference type="Gene3D" id="2.170.150.20">
    <property type="entry name" value="Peptide methionine sulfoxide reductase"/>
    <property type="match status" value="1"/>
</dbReference>
<evidence type="ECO:0000313" key="2">
    <source>
        <dbReference type="Proteomes" id="UP000694941"/>
    </source>
</evidence>
<accession>A0ABM1BSI9</accession>
<keyword evidence="2" id="KW-1185">Reference proteome</keyword>
<protein>
    <submittedName>
        <fullName evidence="3">Protein cereblon homolog</fullName>
    </submittedName>
</protein>
<dbReference type="GeneID" id="106471745"/>
<name>A0ABM1BSI9_LIMPO</name>
<dbReference type="InterPro" id="IPR034750">
    <property type="entry name" value="CULT"/>
</dbReference>
<feature type="domain" description="CULT" evidence="1">
    <location>
        <begin position="31"/>
        <end position="153"/>
    </location>
</feature>
<sequence length="168" mass="19479">MFGRQHVYSYYFFTFLLKFFTENVDTVEFYDDYLLCRQCGHDITEASHLKSIASRIALHQRNDTILGVRGVLLQLFRNPAGKEFELVTVSKADVIGVTGWYEDHTWFPGYSWKIGICPRCGQHVGWLFQEIDKEDDSAIDFIGLIMEKLIHQSYADSLITGPRSLRSR</sequence>
<evidence type="ECO:0000259" key="1">
    <source>
        <dbReference type="PROSITE" id="PS51788"/>
    </source>
</evidence>
<organism evidence="2 3">
    <name type="scientific">Limulus polyphemus</name>
    <name type="common">Atlantic horseshoe crab</name>
    <dbReference type="NCBI Taxonomy" id="6850"/>
    <lineage>
        <taxon>Eukaryota</taxon>
        <taxon>Metazoa</taxon>
        <taxon>Ecdysozoa</taxon>
        <taxon>Arthropoda</taxon>
        <taxon>Chelicerata</taxon>
        <taxon>Merostomata</taxon>
        <taxon>Xiphosura</taxon>
        <taxon>Limulidae</taxon>
        <taxon>Limulus</taxon>
    </lineage>
</organism>
<dbReference type="PROSITE" id="PS51788">
    <property type="entry name" value="CULT"/>
    <property type="match status" value="1"/>
</dbReference>
<reference evidence="3" key="1">
    <citation type="submission" date="2025-08" db="UniProtKB">
        <authorList>
            <consortium name="RefSeq"/>
        </authorList>
    </citation>
    <scope>IDENTIFICATION</scope>
    <source>
        <tissue evidence="3">Muscle</tissue>
    </source>
</reference>
<dbReference type="CDD" id="cd15777">
    <property type="entry name" value="CRBN_C_like"/>
    <property type="match status" value="1"/>
</dbReference>